<sequence length="193" mass="22914">MLKKRIENYLKEHGNEIYKEEKEFAEKHHLLLKADALKIKNPKTRFADAYIERGYKETEEVLCQETSDFLNQPIDYFVKNMKEFIYLESEWFGIIGADAISFEFDDLFRTYDVMLGLKLPKKKAEAIRSYLKETLQGDSATYDLMFNQEDGLWELNFALNDLEGFKEDMTINDAYSLIYRYLFLLAETIDEEK</sequence>
<dbReference type="STRING" id="1459.AF332_17855"/>
<dbReference type="OrthoDB" id="2436979at2"/>
<protein>
    <submittedName>
        <fullName evidence="1">Branched-chain amino acid aminotransferase</fullName>
    </submittedName>
</protein>
<evidence type="ECO:0000313" key="2">
    <source>
        <dbReference type="Proteomes" id="UP000037109"/>
    </source>
</evidence>
<dbReference type="EMBL" id="LGUF01000007">
    <property type="protein sequence ID" value="KON88494.1"/>
    <property type="molecule type" value="Genomic_DNA"/>
</dbReference>
<dbReference type="GO" id="GO:0008483">
    <property type="term" value="F:transaminase activity"/>
    <property type="evidence" value="ECO:0007669"/>
    <property type="project" value="UniProtKB-KW"/>
</dbReference>
<dbReference type="AlphaFoldDB" id="A0A0M0GF76"/>
<evidence type="ECO:0000313" key="1">
    <source>
        <dbReference type="EMBL" id="KON88494.1"/>
    </source>
</evidence>
<dbReference type="Proteomes" id="UP000037109">
    <property type="component" value="Unassembled WGS sequence"/>
</dbReference>
<reference evidence="2" key="1">
    <citation type="submission" date="2015-07" db="EMBL/GenBank/DDBJ databases">
        <title>Fjat-10036 dsm4.</title>
        <authorList>
            <person name="Liu B."/>
            <person name="Wang J."/>
            <person name="Zhu Y."/>
            <person name="Liu G."/>
            <person name="Chen Q."/>
            <person name="Chen Z."/>
            <person name="Lan J."/>
            <person name="Che J."/>
            <person name="Ge C."/>
            <person name="Shi H."/>
            <person name="Pan Z."/>
            <person name="Liu X."/>
        </authorList>
    </citation>
    <scope>NUCLEOTIDE SEQUENCE [LARGE SCALE GENOMIC DNA]</scope>
    <source>
        <strain evidence="2">DSM 4</strain>
    </source>
</reference>
<proteinExistence type="predicted"/>
<comment type="caution">
    <text evidence="1">The sequence shown here is derived from an EMBL/GenBank/DDBJ whole genome shotgun (WGS) entry which is preliminary data.</text>
</comment>
<keyword evidence="2" id="KW-1185">Reference proteome</keyword>
<dbReference type="RefSeq" id="WP_053435867.1">
    <property type="nucleotide sequence ID" value="NZ_LGUF01000007.1"/>
</dbReference>
<keyword evidence="1" id="KW-0032">Aminotransferase</keyword>
<dbReference type="PATRIC" id="fig|1459.3.peg.3920"/>
<organism evidence="1 2">
    <name type="scientific">Sporosarcina globispora</name>
    <name type="common">Bacillus globisporus</name>
    <dbReference type="NCBI Taxonomy" id="1459"/>
    <lineage>
        <taxon>Bacteria</taxon>
        <taxon>Bacillati</taxon>
        <taxon>Bacillota</taxon>
        <taxon>Bacilli</taxon>
        <taxon>Bacillales</taxon>
        <taxon>Caryophanaceae</taxon>
        <taxon>Sporosarcina</taxon>
    </lineage>
</organism>
<name>A0A0M0GF76_SPOGL</name>
<keyword evidence="1" id="KW-0808">Transferase</keyword>
<gene>
    <name evidence="1" type="ORF">AF332_17855</name>
</gene>
<accession>A0A0M0GF76</accession>